<proteinExistence type="predicted"/>
<sequence length="425" mass="48467">MISSTLEAAKDFLRKIIEEVEDNSLLREDFPELSPAIDAKSQTVSWKDTDIVFQGGQRIIAKGFLNSIRGKRNKQHRPSALIFDDPDEEADVSSETTMIRKVRWFDRAALKLGSFWGIDVLFAYTTISPNCMGEVVHNDSEKYSKKDGWNKKKYKALEKDKNGNEYSTWPEGAPLELLLRERDQDPVTFARERNNENLAEINQKFKGFVQTYEFPLPTNSFKGWYLALGVDISQGKNENSDLSAIVGVGLSPEGKIYEIYNDICRRTPDQIIDDFISALLAFPWNVSGFGLTGSEEYFLLPVRDRIAKYNKENSKKILIPITSLSNTGDKIARDTTALQPIIKTGTLLIRSDSKELIKALDEFPFYYKDGVDALEYAVRLIRQGRATTRPLEKVLEEINKKGQTLKDLKRDQYKRLGLNPDEFGY</sequence>
<evidence type="ECO:0008006" key="3">
    <source>
        <dbReference type="Google" id="ProtNLM"/>
    </source>
</evidence>
<evidence type="ECO:0000313" key="1">
    <source>
        <dbReference type="EMBL" id="PNV74381.1"/>
    </source>
</evidence>
<dbReference type="EMBL" id="MCRM02000015">
    <property type="protein sequence ID" value="PNV74381.1"/>
    <property type="molecule type" value="Genomic_DNA"/>
</dbReference>
<gene>
    <name evidence="1" type="ORF">BES34_014010</name>
</gene>
<accession>A0ABX4YGJ3</accession>
<protein>
    <recommendedName>
        <fullName evidence="3">DNA double-strand break repair nuclease NurA</fullName>
    </recommendedName>
</protein>
<name>A0ABX4YGJ3_9LEPT</name>
<dbReference type="Proteomes" id="UP000094669">
    <property type="component" value="Unassembled WGS sequence"/>
</dbReference>
<keyword evidence="2" id="KW-1185">Reference proteome</keyword>
<comment type="caution">
    <text evidence="1">The sequence shown here is derived from an EMBL/GenBank/DDBJ whole genome shotgun (WGS) entry which is preliminary data.</text>
</comment>
<reference evidence="1" key="1">
    <citation type="submission" date="2018-01" db="EMBL/GenBank/DDBJ databases">
        <title>Genomic characterization of Leptospira inadai serogroup Lyme isolated from captured rat in Brazil and comparative analysis with human reference strain.</title>
        <authorList>
            <person name="Moreno L.Z."/>
            <person name="Loureiro A.P."/>
            <person name="Miraglia F."/>
            <person name="Kremer F.S."/>
            <person name="Eslabao M.R."/>
            <person name="Dellagostin O.A."/>
            <person name="Lilenbaum W."/>
            <person name="Moreno A.M."/>
        </authorList>
    </citation>
    <scope>NUCLEOTIDE SEQUENCE [LARGE SCALE GENOMIC DNA]</scope>
    <source>
        <strain evidence="1">M34/99</strain>
    </source>
</reference>
<evidence type="ECO:0000313" key="2">
    <source>
        <dbReference type="Proteomes" id="UP000094669"/>
    </source>
</evidence>
<organism evidence="1 2">
    <name type="scientific">Leptospira inadai serovar Lyme</name>
    <dbReference type="NCBI Taxonomy" id="293084"/>
    <lineage>
        <taxon>Bacteria</taxon>
        <taxon>Pseudomonadati</taxon>
        <taxon>Spirochaetota</taxon>
        <taxon>Spirochaetia</taxon>
        <taxon>Leptospirales</taxon>
        <taxon>Leptospiraceae</taxon>
        <taxon>Leptospira</taxon>
    </lineage>
</organism>